<evidence type="ECO:0000256" key="5">
    <source>
        <dbReference type="ARBA" id="ARBA00022603"/>
    </source>
</evidence>
<evidence type="ECO:0000256" key="10">
    <source>
        <dbReference type="PIRNR" id="PIRNR015601"/>
    </source>
</evidence>
<evidence type="ECO:0000313" key="14">
    <source>
        <dbReference type="Proteomes" id="UP000187261"/>
    </source>
</evidence>
<dbReference type="GO" id="GO:0070042">
    <property type="term" value="F:rRNA (uridine-N3-)-methyltransferase activity"/>
    <property type="evidence" value="ECO:0007669"/>
    <property type="project" value="TreeGrafter"/>
</dbReference>
<dbReference type="EC" id="2.1.1.193" evidence="10"/>
<evidence type="ECO:0000256" key="6">
    <source>
        <dbReference type="ARBA" id="ARBA00022679"/>
    </source>
</evidence>
<accession>A0A1U7Q008</accession>
<dbReference type="SUPFAM" id="SSF88697">
    <property type="entry name" value="PUA domain-like"/>
    <property type="match status" value="1"/>
</dbReference>
<dbReference type="RefSeq" id="WP_076783705.1">
    <property type="nucleotide sequence ID" value="NZ_FTPU01000025.1"/>
</dbReference>
<keyword evidence="7 10" id="KW-0949">S-adenosyl-L-methionine</keyword>
<evidence type="ECO:0000256" key="9">
    <source>
        <dbReference type="ARBA" id="ARBA00047944"/>
    </source>
</evidence>
<name>A0A1U7Q008_9FLAO</name>
<dbReference type="InterPro" id="IPR029026">
    <property type="entry name" value="tRNA_m1G_MTases_N"/>
</dbReference>
<evidence type="ECO:0000256" key="8">
    <source>
        <dbReference type="ARBA" id="ARBA00025699"/>
    </source>
</evidence>
<dbReference type="SUPFAM" id="SSF75217">
    <property type="entry name" value="alpha/beta knot"/>
    <property type="match status" value="1"/>
</dbReference>
<dbReference type="Pfam" id="PF04452">
    <property type="entry name" value="Methyltrans_RNA"/>
    <property type="match status" value="1"/>
</dbReference>
<sequence>MKLFFGQIFPEIKIDSDEQQHITKVLRMREGEEIFVTDGKGNLAKGSLILEGKKVSLNVLEVQKDLPDFSPKLHIAIAPTKNIDRIEFFVEKAVEMGIAEISFIQTDNSERKIINIDKIRKQAIGASKQSLRCHFPVVNDLRKFSDFMKTLDPETTFVAHCNENLERINLNALRSFDSAQDDKRDNKTSDDMPVDVSLRFSKTFSQYTFLIGPEGDFSDKEIQLLADKGIKAVSLGNQRLRTETAGIFVAAWNYDQMF</sequence>
<evidence type="ECO:0000256" key="3">
    <source>
        <dbReference type="ARBA" id="ARBA00022490"/>
    </source>
</evidence>
<comment type="similarity">
    <text evidence="2 10">Belongs to the RNA methyltransferase RsmE family.</text>
</comment>
<dbReference type="PANTHER" id="PTHR30027">
    <property type="entry name" value="RIBOSOMAL RNA SMALL SUBUNIT METHYLTRANSFERASE E"/>
    <property type="match status" value="1"/>
</dbReference>
<dbReference type="InterPro" id="IPR029028">
    <property type="entry name" value="Alpha/beta_knot_MTases"/>
</dbReference>
<dbReference type="Gene3D" id="3.40.1280.10">
    <property type="match status" value="1"/>
</dbReference>
<comment type="function">
    <text evidence="8 10">Specifically methylates the N3 position of the uracil ring of uridine 1498 (m3U1498) in 16S rRNA. Acts on the fully assembled 30S ribosomal subunit.</text>
</comment>
<dbReference type="EMBL" id="FTPU01000025">
    <property type="protein sequence ID" value="SIT97551.1"/>
    <property type="molecule type" value="Genomic_DNA"/>
</dbReference>
<dbReference type="PANTHER" id="PTHR30027:SF3">
    <property type="entry name" value="16S RRNA (URACIL(1498)-N(3))-METHYLTRANSFERASE"/>
    <property type="match status" value="1"/>
</dbReference>
<comment type="catalytic activity">
    <reaction evidence="9 10">
        <text>uridine(1498) in 16S rRNA + S-adenosyl-L-methionine = N(3)-methyluridine(1498) in 16S rRNA + S-adenosyl-L-homocysteine + H(+)</text>
        <dbReference type="Rhea" id="RHEA:42920"/>
        <dbReference type="Rhea" id="RHEA-COMP:10283"/>
        <dbReference type="Rhea" id="RHEA-COMP:10284"/>
        <dbReference type="ChEBI" id="CHEBI:15378"/>
        <dbReference type="ChEBI" id="CHEBI:57856"/>
        <dbReference type="ChEBI" id="CHEBI:59789"/>
        <dbReference type="ChEBI" id="CHEBI:65315"/>
        <dbReference type="ChEBI" id="CHEBI:74502"/>
        <dbReference type="EC" id="2.1.1.193"/>
    </reaction>
</comment>
<keyword evidence="4 10" id="KW-0698">rRNA processing</keyword>
<dbReference type="GO" id="GO:0070475">
    <property type="term" value="P:rRNA base methylation"/>
    <property type="evidence" value="ECO:0007669"/>
    <property type="project" value="TreeGrafter"/>
</dbReference>
<reference evidence="14" key="1">
    <citation type="submission" date="2016-10" db="EMBL/GenBank/DDBJ databases">
        <authorList>
            <person name="Varghese N."/>
            <person name="Submissions S."/>
        </authorList>
    </citation>
    <scope>NUCLEOTIDE SEQUENCE [LARGE SCALE GENOMIC DNA]</scope>
    <source>
        <strain evidence="14">DSM 19482</strain>
    </source>
</reference>
<dbReference type="Pfam" id="PF20260">
    <property type="entry name" value="PUA_4"/>
    <property type="match status" value="1"/>
</dbReference>
<dbReference type="PIRSF" id="PIRSF015601">
    <property type="entry name" value="MTase_slr0722"/>
    <property type="match status" value="1"/>
</dbReference>
<dbReference type="InterPro" id="IPR015947">
    <property type="entry name" value="PUA-like_sf"/>
</dbReference>
<gene>
    <name evidence="13" type="ORF">SAMN05660493_02271</name>
</gene>
<keyword evidence="5 10" id="KW-0489">Methyltransferase</keyword>
<evidence type="ECO:0000256" key="4">
    <source>
        <dbReference type="ARBA" id="ARBA00022552"/>
    </source>
</evidence>
<evidence type="ECO:0000259" key="12">
    <source>
        <dbReference type="Pfam" id="PF20260"/>
    </source>
</evidence>
<dbReference type="STRING" id="1121284.SAMN05660493_02271"/>
<dbReference type="InterPro" id="IPR006700">
    <property type="entry name" value="RsmE"/>
</dbReference>
<feature type="domain" description="Ribosomal RNA small subunit methyltransferase E methyltransferase" evidence="11">
    <location>
        <begin position="71"/>
        <end position="251"/>
    </location>
</feature>
<comment type="subcellular location">
    <subcellularLocation>
        <location evidence="1 10">Cytoplasm</location>
    </subcellularLocation>
</comment>
<evidence type="ECO:0000256" key="7">
    <source>
        <dbReference type="ARBA" id="ARBA00022691"/>
    </source>
</evidence>
<evidence type="ECO:0000256" key="2">
    <source>
        <dbReference type="ARBA" id="ARBA00005528"/>
    </source>
</evidence>
<dbReference type="InterPro" id="IPR046886">
    <property type="entry name" value="RsmE_MTase_dom"/>
</dbReference>
<keyword evidence="6 10" id="KW-0808">Transferase</keyword>
<dbReference type="NCBIfam" id="TIGR00046">
    <property type="entry name" value="RsmE family RNA methyltransferase"/>
    <property type="match status" value="1"/>
</dbReference>
<keyword evidence="14" id="KW-1185">Reference proteome</keyword>
<protein>
    <recommendedName>
        <fullName evidence="10">Ribosomal RNA small subunit methyltransferase E</fullName>
        <ecNumber evidence="10">2.1.1.193</ecNumber>
    </recommendedName>
</protein>
<evidence type="ECO:0000313" key="13">
    <source>
        <dbReference type="EMBL" id="SIT97551.1"/>
    </source>
</evidence>
<keyword evidence="3 10" id="KW-0963">Cytoplasm</keyword>
<dbReference type="CDD" id="cd18084">
    <property type="entry name" value="RsmE-like"/>
    <property type="match status" value="1"/>
</dbReference>
<dbReference type="Proteomes" id="UP000187261">
    <property type="component" value="Unassembled WGS sequence"/>
</dbReference>
<feature type="domain" description="Ribosomal RNA small subunit methyltransferase E PUA-like" evidence="12">
    <location>
        <begin position="14"/>
        <end position="54"/>
    </location>
</feature>
<organism evidence="13 14">
    <name type="scientific">Epilithonimonas bovis DSM 19482</name>
    <dbReference type="NCBI Taxonomy" id="1121284"/>
    <lineage>
        <taxon>Bacteria</taxon>
        <taxon>Pseudomonadati</taxon>
        <taxon>Bacteroidota</taxon>
        <taxon>Flavobacteriia</taxon>
        <taxon>Flavobacteriales</taxon>
        <taxon>Weeksellaceae</taxon>
        <taxon>Chryseobacterium group</taxon>
        <taxon>Epilithonimonas</taxon>
    </lineage>
</organism>
<evidence type="ECO:0000256" key="1">
    <source>
        <dbReference type="ARBA" id="ARBA00004496"/>
    </source>
</evidence>
<dbReference type="Gene3D" id="2.40.240.20">
    <property type="entry name" value="Hypothetical PUA domain-like, domain 1"/>
    <property type="match status" value="1"/>
</dbReference>
<proteinExistence type="inferred from homology"/>
<dbReference type="GO" id="GO:0005737">
    <property type="term" value="C:cytoplasm"/>
    <property type="evidence" value="ECO:0007669"/>
    <property type="project" value="UniProtKB-SubCell"/>
</dbReference>
<evidence type="ECO:0000259" key="11">
    <source>
        <dbReference type="Pfam" id="PF04452"/>
    </source>
</evidence>
<dbReference type="OrthoDB" id="9815641at2"/>
<dbReference type="InterPro" id="IPR046887">
    <property type="entry name" value="RsmE_PUA-like"/>
</dbReference>
<dbReference type="AlphaFoldDB" id="A0A1U7Q008"/>